<protein>
    <submittedName>
        <fullName evidence="2">Uncharacterized protein</fullName>
    </submittedName>
</protein>
<keyword evidence="1" id="KW-0732">Signal</keyword>
<evidence type="ECO:0000256" key="1">
    <source>
        <dbReference type="SAM" id="SignalP"/>
    </source>
</evidence>
<feature type="chain" id="PRO_5039410974" evidence="1">
    <location>
        <begin position="24"/>
        <end position="230"/>
    </location>
</feature>
<reference evidence="2" key="1">
    <citation type="submission" date="2020-10" db="EMBL/GenBank/DDBJ databases">
        <authorList>
            <person name="Gilroy R."/>
        </authorList>
    </citation>
    <scope>NUCLEOTIDE SEQUENCE</scope>
    <source>
        <strain evidence="2">ChiGjej3B3-5194</strain>
    </source>
</reference>
<evidence type="ECO:0000313" key="3">
    <source>
        <dbReference type="Proteomes" id="UP000886742"/>
    </source>
</evidence>
<proteinExistence type="predicted"/>
<feature type="signal peptide" evidence="1">
    <location>
        <begin position="1"/>
        <end position="23"/>
    </location>
</feature>
<gene>
    <name evidence="2" type="ORF">IAD02_03150</name>
</gene>
<dbReference type="AlphaFoldDB" id="A0A9D1JXI4"/>
<accession>A0A9D1JXI4</accession>
<evidence type="ECO:0000313" key="2">
    <source>
        <dbReference type="EMBL" id="HIS70961.1"/>
    </source>
</evidence>
<sequence>MRCHITTIFAIACIIATIQPTFALTQMCIKTRCAQTGKEPVNNPQNCGTYDIFCYGDNAYKSCTSCKTGYALKEYNTSESSCSYQTTWNNCEAESEGGEECDGTCDFCFSTLWRDLSVNLGYQSRTNATCNTLTCVCTHTTEYRCAAGYYGAKPSCRTITNVGTVCSGCTACPDVPDKVDYVDESYRITSDAGDNDSIEKCYIDGIGTDNFIADKTGQYTVVGGKCYYSE</sequence>
<reference evidence="2" key="2">
    <citation type="journal article" date="2021" name="PeerJ">
        <title>Extensive microbial diversity within the chicken gut microbiome revealed by metagenomics and culture.</title>
        <authorList>
            <person name="Gilroy R."/>
            <person name="Ravi A."/>
            <person name="Getino M."/>
            <person name="Pursley I."/>
            <person name="Horton D.L."/>
            <person name="Alikhan N.F."/>
            <person name="Baker D."/>
            <person name="Gharbi K."/>
            <person name="Hall N."/>
            <person name="Watson M."/>
            <person name="Adriaenssens E.M."/>
            <person name="Foster-Nyarko E."/>
            <person name="Jarju S."/>
            <person name="Secka A."/>
            <person name="Antonio M."/>
            <person name="Oren A."/>
            <person name="Chaudhuri R.R."/>
            <person name="La Ragione R."/>
            <person name="Hildebrand F."/>
            <person name="Pallen M.J."/>
        </authorList>
    </citation>
    <scope>NUCLEOTIDE SEQUENCE</scope>
    <source>
        <strain evidence="2">ChiGjej3B3-5194</strain>
    </source>
</reference>
<name>A0A9D1JXI4_9PROT</name>
<organism evidence="2 3">
    <name type="scientific">Candidatus Enterousia intestinigallinarum</name>
    <dbReference type="NCBI Taxonomy" id="2840790"/>
    <lineage>
        <taxon>Bacteria</taxon>
        <taxon>Pseudomonadati</taxon>
        <taxon>Pseudomonadota</taxon>
        <taxon>Alphaproteobacteria</taxon>
        <taxon>Candidatus Enterousia</taxon>
    </lineage>
</organism>
<dbReference type="EMBL" id="DVJI01000012">
    <property type="protein sequence ID" value="HIS70961.1"/>
    <property type="molecule type" value="Genomic_DNA"/>
</dbReference>
<dbReference type="Proteomes" id="UP000886742">
    <property type="component" value="Unassembled WGS sequence"/>
</dbReference>
<comment type="caution">
    <text evidence="2">The sequence shown here is derived from an EMBL/GenBank/DDBJ whole genome shotgun (WGS) entry which is preliminary data.</text>
</comment>